<dbReference type="PANTHER" id="PTHR38016:SF1">
    <property type="entry name" value="LIMITING CO2-INDUCIBLE PROTEIN B_C BETA CARBONYIC ANHYDRASE DOMAIN-CONTAINING PROTEIN"/>
    <property type="match status" value="1"/>
</dbReference>
<keyword evidence="3" id="KW-1185">Reference proteome</keyword>
<protein>
    <submittedName>
        <fullName evidence="2">Inherit from NOG: Low-co2 inducible protein</fullName>
    </submittedName>
</protein>
<comment type="caution">
    <text evidence="2">The sequence shown here is derived from an EMBL/GenBank/DDBJ whole genome shotgun (WGS) entry which is preliminary data.</text>
</comment>
<dbReference type="Proteomes" id="UP001153069">
    <property type="component" value="Unassembled WGS sequence"/>
</dbReference>
<reference evidence="2" key="1">
    <citation type="submission" date="2020-06" db="EMBL/GenBank/DDBJ databases">
        <authorList>
            <consortium name="Plant Systems Biology data submission"/>
        </authorList>
    </citation>
    <scope>NUCLEOTIDE SEQUENCE</scope>
    <source>
        <strain evidence="2">D6</strain>
    </source>
</reference>
<evidence type="ECO:0000313" key="3">
    <source>
        <dbReference type="Proteomes" id="UP001153069"/>
    </source>
</evidence>
<organism evidence="2 3">
    <name type="scientific">Seminavis robusta</name>
    <dbReference type="NCBI Taxonomy" id="568900"/>
    <lineage>
        <taxon>Eukaryota</taxon>
        <taxon>Sar</taxon>
        <taxon>Stramenopiles</taxon>
        <taxon>Ochrophyta</taxon>
        <taxon>Bacillariophyta</taxon>
        <taxon>Bacillariophyceae</taxon>
        <taxon>Bacillariophycidae</taxon>
        <taxon>Naviculales</taxon>
        <taxon>Naviculaceae</taxon>
        <taxon>Seminavis</taxon>
    </lineage>
</organism>
<dbReference type="AlphaFoldDB" id="A0A9N8DCQ2"/>
<name>A0A9N8DCQ2_9STRA</name>
<dbReference type="OrthoDB" id="38305at2759"/>
<gene>
    <name evidence="2" type="ORF">SEMRO_86_G045730.1</name>
</gene>
<evidence type="ECO:0000313" key="2">
    <source>
        <dbReference type="EMBL" id="CAB9500553.1"/>
    </source>
</evidence>
<sequence>MCIVDSNPTCTINGAQAPAPVKAPGGPHRRSSLQTMSLAGLDTTELLGDIETKVEKHFPGALPSQGILDKVSVTIEARGLTPENTLYAQSVCPDEINHEPGDITNLFTEYLGEVFHLGGLGGIPFTGKTGFGAYSHHVPEGGHCFILLAPHIGLDSGCNFGMYDREGQASAGAACGAAIGALGYCKACKPLPDLTTAQDDYQMSYIIHKVHQCKHEILAETTDNAVQARLAHHMHKVATEMLDKIVSLDFGGPESTLTILTGVQINMPEPMEDYFQPLEFYVKEKNGGDTVDLFEQTFGTRSDHQKNNNTWTTYKDDDGTVFVEC</sequence>
<dbReference type="InterPro" id="IPR040703">
    <property type="entry name" value="LCIB/C_CA"/>
</dbReference>
<dbReference type="Pfam" id="PF18599">
    <property type="entry name" value="LCIB_C_CA"/>
    <property type="match status" value="1"/>
</dbReference>
<proteinExistence type="predicted"/>
<accession>A0A9N8DCQ2</accession>
<evidence type="ECO:0000259" key="1">
    <source>
        <dbReference type="Pfam" id="PF18599"/>
    </source>
</evidence>
<feature type="domain" description="Limiting CO2-inducible protein B/C beta carbonyic anhydrase" evidence="1">
    <location>
        <begin position="61"/>
        <end position="283"/>
    </location>
</feature>
<dbReference type="EMBL" id="CAICTM010000085">
    <property type="protein sequence ID" value="CAB9500553.1"/>
    <property type="molecule type" value="Genomic_DNA"/>
</dbReference>
<dbReference type="PANTHER" id="PTHR38016">
    <property type="entry name" value="UNNAMED PRODUCT"/>
    <property type="match status" value="1"/>
</dbReference>